<dbReference type="SUPFAM" id="SSF141868">
    <property type="entry name" value="EAL domain-like"/>
    <property type="match status" value="1"/>
</dbReference>
<dbReference type="Proteomes" id="UP001432180">
    <property type="component" value="Chromosome"/>
</dbReference>
<name>A0ABZ0S6M1_9GAMM</name>
<dbReference type="PROSITE" id="PS50887">
    <property type="entry name" value="GGDEF"/>
    <property type="match status" value="1"/>
</dbReference>
<dbReference type="InterPro" id="IPR013767">
    <property type="entry name" value="PAS_fold"/>
</dbReference>
<dbReference type="InterPro" id="IPR012226">
    <property type="entry name" value="Diguanyl_cyclase/Pdiesterase"/>
</dbReference>
<dbReference type="InterPro" id="IPR000160">
    <property type="entry name" value="GGDEF_dom"/>
</dbReference>
<dbReference type="PROSITE" id="PS50112">
    <property type="entry name" value="PAS"/>
    <property type="match status" value="2"/>
</dbReference>
<feature type="domain" description="PAS" evidence="2">
    <location>
        <begin position="404"/>
        <end position="440"/>
    </location>
</feature>
<dbReference type="RefSeq" id="WP_328986355.1">
    <property type="nucleotide sequence ID" value="NZ_CP121472.1"/>
</dbReference>
<dbReference type="SMART" id="SM00091">
    <property type="entry name" value="PAS"/>
    <property type="match status" value="2"/>
</dbReference>
<dbReference type="Pfam" id="PF08448">
    <property type="entry name" value="PAS_4"/>
    <property type="match status" value="1"/>
</dbReference>
<dbReference type="InterPro" id="IPR043128">
    <property type="entry name" value="Rev_trsase/Diguanyl_cyclase"/>
</dbReference>
<gene>
    <name evidence="6" type="primary">gmr_2</name>
    <name evidence="6" type="ORF">Thiowin_00723</name>
</gene>
<dbReference type="SMART" id="SM00086">
    <property type="entry name" value="PAC"/>
    <property type="match status" value="2"/>
</dbReference>
<dbReference type="InterPro" id="IPR000700">
    <property type="entry name" value="PAS-assoc_C"/>
</dbReference>
<proteinExistence type="predicted"/>
<dbReference type="PIRSF" id="PIRSF005925">
    <property type="entry name" value="Dos"/>
    <property type="match status" value="1"/>
</dbReference>
<accession>A0ABZ0S6M1</accession>
<dbReference type="PROSITE" id="PS50113">
    <property type="entry name" value="PAC"/>
    <property type="match status" value="2"/>
</dbReference>
<dbReference type="Pfam" id="PF00563">
    <property type="entry name" value="EAL"/>
    <property type="match status" value="1"/>
</dbReference>
<dbReference type="PROSITE" id="PS50883">
    <property type="entry name" value="EAL"/>
    <property type="match status" value="1"/>
</dbReference>
<dbReference type="Pfam" id="PF00989">
    <property type="entry name" value="PAS"/>
    <property type="match status" value="1"/>
</dbReference>
<dbReference type="InterPro" id="IPR029787">
    <property type="entry name" value="Nucleotide_cyclase"/>
</dbReference>
<evidence type="ECO:0000313" key="7">
    <source>
        <dbReference type="Proteomes" id="UP001432180"/>
    </source>
</evidence>
<dbReference type="InterPro" id="IPR001610">
    <property type="entry name" value="PAC"/>
</dbReference>
<keyword evidence="1" id="KW-0472">Membrane</keyword>
<feature type="transmembrane region" description="Helical" evidence="1">
    <location>
        <begin position="6"/>
        <end position="28"/>
    </location>
</feature>
<dbReference type="CDD" id="cd01948">
    <property type="entry name" value="EAL"/>
    <property type="match status" value="1"/>
</dbReference>
<dbReference type="InterPro" id="IPR035919">
    <property type="entry name" value="EAL_sf"/>
</dbReference>
<dbReference type="PANTHER" id="PTHR44757:SF2">
    <property type="entry name" value="BIOFILM ARCHITECTURE MAINTENANCE PROTEIN MBAA"/>
    <property type="match status" value="1"/>
</dbReference>
<evidence type="ECO:0000259" key="4">
    <source>
        <dbReference type="PROSITE" id="PS50883"/>
    </source>
</evidence>
<reference evidence="6 7" key="1">
    <citation type="journal article" date="2023" name="Microorganisms">
        <title>Thiorhodovibrio frisius and Trv. litoralis spp. nov., Two Novel Members from a Clade of Fastidious Purple Sulfur Bacteria That Exhibit Unique Red-Shifted Light-Harvesting Capabilities.</title>
        <authorList>
            <person name="Methner A."/>
            <person name="Kuzyk S.B."/>
            <person name="Petersen J."/>
            <person name="Bauer S."/>
            <person name="Brinkmann H."/>
            <person name="Sichau K."/>
            <person name="Wanner G."/>
            <person name="Wolf J."/>
            <person name="Neumann-Schaal M."/>
            <person name="Henke P."/>
            <person name="Tank M."/>
            <person name="Sproer C."/>
            <person name="Bunk B."/>
            <person name="Overmann J."/>
        </authorList>
    </citation>
    <scope>NUCLEOTIDE SEQUENCE [LARGE SCALE GENOMIC DNA]</scope>
    <source>
        <strain evidence="6 7">DSM 6702</strain>
    </source>
</reference>
<dbReference type="SMART" id="SM00065">
    <property type="entry name" value="GAF"/>
    <property type="match status" value="1"/>
</dbReference>
<dbReference type="Pfam" id="PF00990">
    <property type="entry name" value="GGDEF"/>
    <property type="match status" value="1"/>
</dbReference>
<evidence type="ECO:0000259" key="3">
    <source>
        <dbReference type="PROSITE" id="PS50113"/>
    </source>
</evidence>
<keyword evidence="7" id="KW-1185">Reference proteome</keyword>
<dbReference type="EMBL" id="CP121472">
    <property type="protein sequence ID" value="WPL15806.1"/>
    <property type="molecule type" value="Genomic_DNA"/>
</dbReference>
<feature type="domain" description="PAS" evidence="2">
    <location>
        <begin position="111"/>
        <end position="181"/>
    </location>
</feature>
<sequence length="970" mass="107186">MDSLFTSGRIIDPILIMVLAEAVLLWFLRRATGRGPGLKPLLPLLASGFLLLLAVRAALVGASWPLIALPLAAALVTHLADLLLRWPREPPPPAVMSGSASHTLPASHRDSDQRFRTLVEVNRVAIMELDTRGRFRYANPAACRMLGYSHERLTQMEVADLLPAEEAERLHRDLAHFVAEQPEPFTYTNHNRTGDGRWIEVQVDWNYLRDDKGAVIGFVSISYDITAFRLSQRLLDGRNAVLERLARGAPLEEMLRAIVDYSQDIMRDAWISIHLLDAERGQLHSAISSRLPPSYLQAVEGVRIGPNVGSCGHAAYTGERTIASDLRSDPKWEGYRDLVLPLGLLACWSEPIRGRDGQVLGTFAIYLRDARAPEQADLRLIASAAELASIVIEHQQDATARRAAEERAQLLLNSTVEGIFGIDLDGRISFANPSAARLLGGSGDALTTDELIGQDPHRLFHYATADGTPLPRSECRILRAARAAHQQHVSDEVFWRRDGSAFPVEYWATPTYRAGQIAGAVVTFHDISERRRAEREIKHLAFHDSLTGLPNRALFRETLSHAHATFLRQGRPFALHMLDLDHFKDVNDTLGHPVGDRLLCAVGKRITQLLRASDTLARLGGDEFALLQENIQTRDDASRLALKIIDALNQEFQIEPHRLRINTSIGILIASRDECDVDEIIGRADAALYRAKAAGRGTLAFFESELAKHLQQEMDIVSALSLALQQRRIHFHYQPQFNLADTALVGLEALMRWEHPSRGLLKPEAFFAVADKRGLLRDLANAGILAACEQARAWRDAGLDFSQIAVNLCASQLGHPDFVADTTGIFESTGVAPECLTLELTESLLTQADAQAQQKLRELAALGVRFAVDDFGTGFSSLRHLSDLPVAKLKLDRSLVTSLPERRDAAEIVKASIALGKALHFTILAEGVETQAQADFLRAHGCDQAQGFLYAVPAPANTIENDWLRRQAHG</sequence>
<evidence type="ECO:0000256" key="1">
    <source>
        <dbReference type="SAM" id="Phobius"/>
    </source>
</evidence>
<feature type="domain" description="EAL" evidence="4">
    <location>
        <begin position="713"/>
        <end position="967"/>
    </location>
</feature>
<dbReference type="SMART" id="SM00267">
    <property type="entry name" value="GGDEF"/>
    <property type="match status" value="1"/>
</dbReference>
<dbReference type="PANTHER" id="PTHR44757">
    <property type="entry name" value="DIGUANYLATE CYCLASE DGCP"/>
    <property type="match status" value="1"/>
</dbReference>
<dbReference type="SUPFAM" id="SSF55785">
    <property type="entry name" value="PYP-like sensor domain (PAS domain)"/>
    <property type="match status" value="2"/>
</dbReference>
<dbReference type="SUPFAM" id="SSF55073">
    <property type="entry name" value="Nucleotide cyclase"/>
    <property type="match status" value="1"/>
</dbReference>
<dbReference type="Gene3D" id="3.20.20.450">
    <property type="entry name" value="EAL domain"/>
    <property type="match status" value="1"/>
</dbReference>
<organism evidence="6 7">
    <name type="scientific">Thiorhodovibrio winogradskyi</name>
    <dbReference type="NCBI Taxonomy" id="77007"/>
    <lineage>
        <taxon>Bacteria</taxon>
        <taxon>Pseudomonadati</taxon>
        <taxon>Pseudomonadota</taxon>
        <taxon>Gammaproteobacteria</taxon>
        <taxon>Chromatiales</taxon>
        <taxon>Chromatiaceae</taxon>
        <taxon>Thiorhodovibrio</taxon>
    </lineage>
</organism>
<dbReference type="SUPFAM" id="SSF55781">
    <property type="entry name" value="GAF domain-like"/>
    <property type="match status" value="1"/>
</dbReference>
<dbReference type="InterPro" id="IPR003018">
    <property type="entry name" value="GAF"/>
</dbReference>
<dbReference type="EC" id="3.1.4.52" evidence="6"/>
<dbReference type="Gene3D" id="3.30.70.270">
    <property type="match status" value="1"/>
</dbReference>
<dbReference type="SMART" id="SM00052">
    <property type="entry name" value="EAL"/>
    <property type="match status" value="1"/>
</dbReference>
<protein>
    <submittedName>
        <fullName evidence="6">Cyclic di-GMP phosphodiesterase Gmr</fullName>
        <ecNumber evidence="6">3.1.4.52</ecNumber>
    </submittedName>
</protein>
<feature type="transmembrane region" description="Helical" evidence="1">
    <location>
        <begin position="40"/>
        <end position="59"/>
    </location>
</feature>
<feature type="domain" description="GGDEF" evidence="5">
    <location>
        <begin position="571"/>
        <end position="704"/>
    </location>
</feature>
<feature type="domain" description="PAC" evidence="3">
    <location>
        <begin position="488"/>
        <end position="539"/>
    </location>
</feature>
<feature type="domain" description="PAC" evidence="3">
    <location>
        <begin position="181"/>
        <end position="237"/>
    </location>
</feature>
<dbReference type="InterPro" id="IPR001633">
    <property type="entry name" value="EAL_dom"/>
</dbReference>
<dbReference type="InterPro" id="IPR035965">
    <property type="entry name" value="PAS-like_dom_sf"/>
</dbReference>
<dbReference type="CDD" id="cd00130">
    <property type="entry name" value="PAS"/>
    <property type="match status" value="2"/>
</dbReference>
<dbReference type="Pfam" id="PF13185">
    <property type="entry name" value="GAF_2"/>
    <property type="match status" value="1"/>
</dbReference>
<dbReference type="InterPro" id="IPR052155">
    <property type="entry name" value="Biofilm_reg_signaling"/>
</dbReference>
<dbReference type="NCBIfam" id="TIGR00254">
    <property type="entry name" value="GGDEF"/>
    <property type="match status" value="1"/>
</dbReference>
<dbReference type="NCBIfam" id="TIGR00229">
    <property type="entry name" value="sensory_box"/>
    <property type="match status" value="2"/>
</dbReference>
<keyword evidence="1" id="KW-0812">Transmembrane</keyword>
<keyword evidence="6" id="KW-0378">Hydrolase</keyword>
<dbReference type="CDD" id="cd01949">
    <property type="entry name" value="GGDEF"/>
    <property type="match status" value="1"/>
</dbReference>
<dbReference type="InterPro" id="IPR013656">
    <property type="entry name" value="PAS_4"/>
</dbReference>
<dbReference type="InterPro" id="IPR000014">
    <property type="entry name" value="PAS"/>
</dbReference>
<evidence type="ECO:0000313" key="6">
    <source>
        <dbReference type="EMBL" id="WPL15806.1"/>
    </source>
</evidence>
<keyword evidence="1" id="KW-1133">Transmembrane helix</keyword>
<evidence type="ECO:0000259" key="2">
    <source>
        <dbReference type="PROSITE" id="PS50112"/>
    </source>
</evidence>
<dbReference type="InterPro" id="IPR029016">
    <property type="entry name" value="GAF-like_dom_sf"/>
</dbReference>
<evidence type="ECO:0000259" key="5">
    <source>
        <dbReference type="PROSITE" id="PS50887"/>
    </source>
</evidence>
<dbReference type="GO" id="GO:0071111">
    <property type="term" value="F:cyclic-guanylate-specific phosphodiesterase activity"/>
    <property type="evidence" value="ECO:0007669"/>
    <property type="project" value="UniProtKB-EC"/>
</dbReference>
<dbReference type="Gene3D" id="3.30.450.20">
    <property type="entry name" value="PAS domain"/>
    <property type="match status" value="2"/>
</dbReference>
<dbReference type="Gene3D" id="3.30.450.40">
    <property type="match status" value="1"/>
</dbReference>